<evidence type="ECO:0000313" key="1">
    <source>
        <dbReference type="EMBL" id="SVB62153.1"/>
    </source>
</evidence>
<sequence>MILLFKQVITLVPRETAECQLLSSHTLCAIPPRSIHLTGSGIVKKLVKAKIEHKRVRKLI</sequence>
<reference evidence="1" key="1">
    <citation type="submission" date="2018-05" db="EMBL/GenBank/DDBJ databases">
        <authorList>
            <person name="Lanie J.A."/>
            <person name="Ng W.-L."/>
            <person name="Kazmierczak K.M."/>
            <person name="Andrzejewski T.M."/>
            <person name="Davidsen T.M."/>
            <person name="Wayne K.J."/>
            <person name="Tettelin H."/>
            <person name="Glass J.I."/>
            <person name="Rusch D."/>
            <person name="Podicherti R."/>
            <person name="Tsui H.-C.T."/>
            <person name="Winkler M.E."/>
        </authorList>
    </citation>
    <scope>NUCLEOTIDE SEQUENCE</scope>
</reference>
<dbReference type="EMBL" id="UINC01049867">
    <property type="protein sequence ID" value="SVB62153.1"/>
    <property type="molecule type" value="Genomic_DNA"/>
</dbReference>
<proteinExistence type="predicted"/>
<protein>
    <submittedName>
        <fullName evidence="1">Uncharacterized protein</fullName>
    </submittedName>
</protein>
<organism evidence="1">
    <name type="scientific">marine metagenome</name>
    <dbReference type="NCBI Taxonomy" id="408172"/>
    <lineage>
        <taxon>unclassified sequences</taxon>
        <taxon>metagenomes</taxon>
        <taxon>ecological metagenomes</taxon>
    </lineage>
</organism>
<gene>
    <name evidence="1" type="ORF">METZ01_LOCUS215007</name>
</gene>
<dbReference type="AlphaFoldDB" id="A0A382FIW7"/>
<name>A0A382FIW7_9ZZZZ</name>
<accession>A0A382FIW7</accession>